<feature type="compositionally biased region" description="Basic and acidic residues" evidence="1">
    <location>
        <begin position="718"/>
        <end position="740"/>
    </location>
</feature>
<feature type="region of interest" description="Disordered" evidence="1">
    <location>
        <begin position="708"/>
        <end position="786"/>
    </location>
</feature>
<feature type="region of interest" description="Disordered" evidence="1">
    <location>
        <begin position="160"/>
        <end position="187"/>
    </location>
</feature>
<accession>A0AAU8CYS2</accession>
<dbReference type="RefSeq" id="WP_353646286.1">
    <property type="nucleotide sequence ID" value="NZ_CP159255.1"/>
</dbReference>
<evidence type="ECO:0000256" key="1">
    <source>
        <dbReference type="SAM" id="MobiDB-lite"/>
    </source>
</evidence>
<sequence length="786" mass="83586">MSGYFSELALEIDAMLGGNAPPIEAGITDDLSEAEEIRRRAYAATVAAWSSPAEPGTDNAPATRSAGRAAGLGKGSAKISSTQRPAAAGAKKTAASAAVKFAATGFYSAPSAPAAPLTAAAKSFGPTDSATITAALRPFTGQNDPIAVFTKVAALAVANDEDERRRRGGGGGGGRPVPTAVAKTTRGPSHVEAIAARAGMAAGAQPAVFKVISTAGTKGAAGALLEYLGTRPGEDGKKHDIAVFTSSGLSVETGEQRRALLEEWQEDFREPFQNTNFIEVDIELSGDPGRDDLHDALNAAFGSKPFVYSRAGDTVKVYAYTDMKAAALAKALQKVDHENGRGGVLQRADAGISARLNDAGVAGKAEIKAAVSTARGGQYFLQKFIRANAGVIKSNGEELPAGQRPDKTAQALYASWKADFKTVEPRNVYHVIFSARAGTDARALLRAAENVLAENIPDHKWAIAHHPETGHVHVHAMILARSESGRQLHFSKADLFDWRVAYAEKVREEGIAMMATSRMDFAASRPFNMRQAGAYERSKRDTRYSVSPTIAQRVEAKRQAVFEAKTIAAYGAGISRGWQVTATMTREAMPGSQADAGAAAFSAALADVAAAQRSELRATPASSGEGTPLSPSVETVDTLIDLTNRIQEIMSMELSPLELRRKIVDVNKAFDRVDGSLSNKEDKQELAGIRKEMNGLLNERLNDVRVQAATGGTGTADTVRDEGRSLREKDQQAKTRDRANEQNPRQADKQPAPGSAAGKKAEQQAYRVERQNRDTQRSMDDDRGLE</sequence>
<organism evidence="3">
    <name type="scientific">Mesorhizobium sp. WSM2240</name>
    <dbReference type="NCBI Taxonomy" id="3228851"/>
    <lineage>
        <taxon>Bacteria</taxon>
        <taxon>Pseudomonadati</taxon>
        <taxon>Pseudomonadota</taxon>
        <taxon>Alphaproteobacteria</taxon>
        <taxon>Hyphomicrobiales</taxon>
        <taxon>Phyllobacteriaceae</taxon>
        <taxon>Mesorhizobium</taxon>
    </lineage>
</organism>
<reference evidence="3" key="1">
    <citation type="submission" date="2024-06" db="EMBL/GenBank/DDBJ databases">
        <title>Mesorhizobium karijinii sp. nov., a symbiont of the iconic Swainsona formosa from arid Australia.</title>
        <authorList>
            <person name="Hill Y.J."/>
            <person name="Watkin E.L.J."/>
            <person name="O'Hara G.W."/>
            <person name="Terpolilli J."/>
            <person name="Tye M.L."/>
            <person name="Kohlmeier M.G."/>
        </authorList>
    </citation>
    <scope>NUCLEOTIDE SEQUENCE</scope>
    <source>
        <strain evidence="3">WSM2240</strain>
        <plasmid evidence="3">pMk2240B</plasmid>
    </source>
</reference>
<dbReference type="AlphaFoldDB" id="A0AAU8CYS2"/>
<dbReference type="InterPro" id="IPR005094">
    <property type="entry name" value="Endonuclease_MobA/VirD2"/>
</dbReference>
<name>A0AAU8CYS2_9HYPH</name>
<proteinExistence type="predicted"/>
<feature type="domain" description="MobA/VirD2-like nuclease" evidence="2">
    <location>
        <begin position="412"/>
        <end position="510"/>
    </location>
</feature>
<feature type="region of interest" description="Disordered" evidence="1">
    <location>
        <begin position="48"/>
        <end position="84"/>
    </location>
</feature>
<dbReference type="EMBL" id="CP159255">
    <property type="protein sequence ID" value="XCG52024.1"/>
    <property type="molecule type" value="Genomic_DNA"/>
</dbReference>
<dbReference type="Pfam" id="PF03432">
    <property type="entry name" value="Relaxase"/>
    <property type="match status" value="1"/>
</dbReference>
<evidence type="ECO:0000259" key="2">
    <source>
        <dbReference type="Pfam" id="PF03432"/>
    </source>
</evidence>
<protein>
    <submittedName>
        <fullName evidence="3">Relaxase/mobilization nuclease domain-containing protein</fullName>
    </submittedName>
</protein>
<feature type="compositionally biased region" description="Basic and acidic residues" evidence="1">
    <location>
        <begin position="759"/>
        <end position="786"/>
    </location>
</feature>
<geneLocation type="plasmid" evidence="3">
    <name>pMk2240B</name>
</geneLocation>
<keyword evidence="3" id="KW-0614">Plasmid</keyword>
<gene>
    <name evidence="3" type="ORF">ABVK50_29045</name>
</gene>
<evidence type="ECO:0000313" key="3">
    <source>
        <dbReference type="EMBL" id="XCG52024.1"/>
    </source>
</evidence>